<sequence>MVTREIPSTQPHGVRGIDASRSAEPGSSPSDPGRRAEVREFVRSTPARLTATGIVLLLLTLTSGIVTVATVNGREATLQTLLAETEPLANSAQNLYSALSVADASATTAFISRGLEPEEVRDRYLRAVAVASAELVYATAGLASTDVDNARLLASISSGLTTYTGLVETARANNRAGNPVGSAYLGEASTLLQTTVLPMAQELHANQERRVADTQRSYSRPPWPAFAVLLVTVLALVASQMAMTRHSRRTLNPGLMVASASAVVLLAWLMVAGLFSSLDTGRALTRGATPLHELTDARITAQQVRAEETLKLVRREGDAPYDEAYREKSAHLTEVLSAYPPSDSVTVARAEVERALLAWRDWAGAHERMDSLLDAGDYPAAAAIAVGNGPTDAPARFEEVDDALTDGIVGARQTLRSHIAAASNVLTALAEGAVVLTVIGLAGIVAGFWPRLREYR</sequence>
<proteinExistence type="predicted"/>
<feature type="transmembrane region" description="Helical" evidence="2">
    <location>
        <begin position="223"/>
        <end position="243"/>
    </location>
</feature>
<dbReference type="OrthoDB" id="3218196at2"/>
<evidence type="ECO:0000313" key="4">
    <source>
        <dbReference type="Proteomes" id="UP000183263"/>
    </source>
</evidence>
<dbReference type="Proteomes" id="UP000183263">
    <property type="component" value="Unassembled WGS sequence"/>
</dbReference>
<evidence type="ECO:0000256" key="2">
    <source>
        <dbReference type="SAM" id="Phobius"/>
    </source>
</evidence>
<evidence type="ECO:0000256" key="1">
    <source>
        <dbReference type="SAM" id="MobiDB-lite"/>
    </source>
</evidence>
<keyword evidence="2" id="KW-1133">Transmembrane helix</keyword>
<feature type="transmembrane region" description="Helical" evidence="2">
    <location>
        <begin position="425"/>
        <end position="449"/>
    </location>
</feature>
<feature type="region of interest" description="Disordered" evidence="1">
    <location>
        <begin position="1"/>
        <end position="35"/>
    </location>
</feature>
<dbReference type="AlphaFoldDB" id="A0A1G8NEG4"/>
<feature type="transmembrane region" description="Helical" evidence="2">
    <location>
        <begin position="49"/>
        <end position="71"/>
    </location>
</feature>
<evidence type="ECO:0008006" key="5">
    <source>
        <dbReference type="Google" id="ProtNLM"/>
    </source>
</evidence>
<name>A0A1G8NEG4_9NOCA</name>
<gene>
    <name evidence="3" type="ORF">SAMN05444695_11146</name>
</gene>
<keyword evidence="2" id="KW-0812">Transmembrane</keyword>
<reference evidence="3 4" key="1">
    <citation type="submission" date="2016-10" db="EMBL/GenBank/DDBJ databases">
        <authorList>
            <person name="de Groot N.N."/>
        </authorList>
    </citation>
    <scope>NUCLEOTIDE SEQUENCE [LARGE SCALE GENOMIC DNA]</scope>
    <source>
        <strain evidence="3 4">DSM 44892</strain>
    </source>
</reference>
<feature type="compositionally biased region" description="Polar residues" evidence="1">
    <location>
        <begin position="1"/>
        <end position="11"/>
    </location>
</feature>
<protein>
    <recommendedName>
        <fullName evidence="5">Secreted protein</fullName>
    </recommendedName>
</protein>
<organism evidence="3 4">
    <name type="scientific">Rhodococcus triatomae</name>
    <dbReference type="NCBI Taxonomy" id="300028"/>
    <lineage>
        <taxon>Bacteria</taxon>
        <taxon>Bacillati</taxon>
        <taxon>Actinomycetota</taxon>
        <taxon>Actinomycetes</taxon>
        <taxon>Mycobacteriales</taxon>
        <taxon>Nocardiaceae</taxon>
        <taxon>Rhodococcus</taxon>
    </lineage>
</organism>
<dbReference type="EMBL" id="FNDN01000011">
    <property type="protein sequence ID" value="SDI78661.1"/>
    <property type="molecule type" value="Genomic_DNA"/>
</dbReference>
<feature type="transmembrane region" description="Helical" evidence="2">
    <location>
        <begin position="255"/>
        <end position="276"/>
    </location>
</feature>
<keyword evidence="2" id="KW-0472">Membrane</keyword>
<keyword evidence="4" id="KW-1185">Reference proteome</keyword>
<evidence type="ECO:0000313" key="3">
    <source>
        <dbReference type="EMBL" id="SDI78661.1"/>
    </source>
</evidence>
<accession>A0A1G8NEG4</accession>